<feature type="compositionally biased region" description="Low complexity" evidence="3">
    <location>
        <begin position="9"/>
        <end position="20"/>
    </location>
</feature>
<feature type="region of interest" description="Disordered" evidence="3">
    <location>
        <begin position="1"/>
        <end position="23"/>
    </location>
</feature>
<protein>
    <submittedName>
        <fullName evidence="5">TetR/AcrR family transcriptional regulator</fullName>
    </submittedName>
</protein>
<dbReference type="PROSITE" id="PS50977">
    <property type="entry name" value="HTH_TETR_2"/>
    <property type="match status" value="1"/>
</dbReference>
<dbReference type="RefSeq" id="WP_379794008.1">
    <property type="nucleotide sequence ID" value="NZ_JBHLUD010000004.1"/>
</dbReference>
<dbReference type="InterPro" id="IPR009057">
    <property type="entry name" value="Homeodomain-like_sf"/>
</dbReference>
<dbReference type="PANTHER" id="PTHR30055:SF200">
    <property type="entry name" value="HTH-TYPE TRANSCRIPTIONAL REPRESSOR BDCR"/>
    <property type="match status" value="1"/>
</dbReference>
<comment type="caution">
    <text evidence="5">The sequence shown here is derived from an EMBL/GenBank/DDBJ whole genome shotgun (WGS) entry which is preliminary data.</text>
</comment>
<dbReference type="InterPro" id="IPR036271">
    <property type="entry name" value="Tet_transcr_reg_TetR-rel_C_sf"/>
</dbReference>
<accession>A0ABV6MS00</accession>
<evidence type="ECO:0000259" key="4">
    <source>
        <dbReference type="PROSITE" id="PS50977"/>
    </source>
</evidence>
<dbReference type="EMBL" id="JBHLUD010000004">
    <property type="protein sequence ID" value="MFC0542626.1"/>
    <property type="molecule type" value="Genomic_DNA"/>
</dbReference>
<sequence length="209" mass="22729">MTSQDPEAAETAPAAGPRTGKPSMRERIIEAAAELFYSRGIRAVSAEKIIARVGITKVTFYRHFPSKDDLIVAYLERRAQWERDAVEGARQAAGDDITEVFRMIAEGIGAESCSPGFRGCPFINAAAEYPDADHPVRQVVDAHRRWFREAFADLLRSSGVTDDVPGAADRLVMLRDGAMVGGYLGDATTVTALLYGAGRAVIEFHRGRG</sequence>
<dbReference type="PRINTS" id="PR00455">
    <property type="entry name" value="HTHTETR"/>
</dbReference>
<dbReference type="Proteomes" id="UP001589810">
    <property type="component" value="Unassembled WGS sequence"/>
</dbReference>
<dbReference type="SUPFAM" id="SSF46689">
    <property type="entry name" value="Homeodomain-like"/>
    <property type="match status" value="1"/>
</dbReference>
<organism evidence="5 6">
    <name type="scientific">Kutzneria chonburiensis</name>
    <dbReference type="NCBI Taxonomy" id="1483604"/>
    <lineage>
        <taxon>Bacteria</taxon>
        <taxon>Bacillati</taxon>
        <taxon>Actinomycetota</taxon>
        <taxon>Actinomycetes</taxon>
        <taxon>Pseudonocardiales</taxon>
        <taxon>Pseudonocardiaceae</taxon>
        <taxon>Kutzneria</taxon>
    </lineage>
</organism>
<dbReference type="PANTHER" id="PTHR30055">
    <property type="entry name" value="HTH-TYPE TRANSCRIPTIONAL REGULATOR RUTR"/>
    <property type="match status" value="1"/>
</dbReference>
<evidence type="ECO:0000256" key="1">
    <source>
        <dbReference type="ARBA" id="ARBA00023125"/>
    </source>
</evidence>
<evidence type="ECO:0000313" key="6">
    <source>
        <dbReference type="Proteomes" id="UP001589810"/>
    </source>
</evidence>
<keyword evidence="1 2" id="KW-0238">DNA-binding</keyword>
<feature type="DNA-binding region" description="H-T-H motif" evidence="2">
    <location>
        <begin position="45"/>
        <end position="64"/>
    </location>
</feature>
<dbReference type="InterPro" id="IPR050109">
    <property type="entry name" value="HTH-type_TetR-like_transc_reg"/>
</dbReference>
<keyword evidence="6" id="KW-1185">Reference proteome</keyword>
<dbReference type="InterPro" id="IPR001647">
    <property type="entry name" value="HTH_TetR"/>
</dbReference>
<evidence type="ECO:0000313" key="5">
    <source>
        <dbReference type="EMBL" id="MFC0542626.1"/>
    </source>
</evidence>
<evidence type="ECO:0000256" key="3">
    <source>
        <dbReference type="SAM" id="MobiDB-lite"/>
    </source>
</evidence>
<evidence type="ECO:0000256" key="2">
    <source>
        <dbReference type="PROSITE-ProRule" id="PRU00335"/>
    </source>
</evidence>
<reference evidence="5 6" key="1">
    <citation type="submission" date="2024-09" db="EMBL/GenBank/DDBJ databases">
        <authorList>
            <person name="Sun Q."/>
            <person name="Mori K."/>
        </authorList>
    </citation>
    <scope>NUCLEOTIDE SEQUENCE [LARGE SCALE GENOMIC DNA]</scope>
    <source>
        <strain evidence="5 6">TBRC 1432</strain>
    </source>
</reference>
<proteinExistence type="predicted"/>
<dbReference type="Pfam" id="PF00440">
    <property type="entry name" value="TetR_N"/>
    <property type="match status" value="1"/>
</dbReference>
<dbReference type="Gene3D" id="1.10.357.10">
    <property type="entry name" value="Tetracycline Repressor, domain 2"/>
    <property type="match status" value="1"/>
</dbReference>
<dbReference type="SUPFAM" id="SSF48498">
    <property type="entry name" value="Tetracyclin repressor-like, C-terminal domain"/>
    <property type="match status" value="1"/>
</dbReference>
<name>A0ABV6MS00_9PSEU</name>
<feature type="domain" description="HTH tetR-type" evidence="4">
    <location>
        <begin position="22"/>
        <end position="82"/>
    </location>
</feature>
<gene>
    <name evidence="5" type="ORF">ACFFH7_14110</name>
</gene>